<reference evidence="1" key="1">
    <citation type="submission" date="2021-04" db="EMBL/GenBank/DDBJ databases">
        <authorList>
            <consortium name="Wellcome Sanger Institute Data Sharing"/>
        </authorList>
    </citation>
    <scope>NUCLEOTIDE SEQUENCE [LARGE SCALE GENOMIC DNA]</scope>
</reference>
<reference evidence="1" key="2">
    <citation type="submission" date="2025-08" db="UniProtKB">
        <authorList>
            <consortium name="Ensembl"/>
        </authorList>
    </citation>
    <scope>IDENTIFICATION</scope>
</reference>
<dbReference type="Proteomes" id="UP000472264">
    <property type="component" value="Chromosome 15"/>
</dbReference>
<protein>
    <submittedName>
        <fullName evidence="1">Uncharacterized protein</fullName>
    </submittedName>
</protein>
<dbReference type="PROSITE" id="PS51257">
    <property type="entry name" value="PROKAR_LIPOPROTEIN"/>
    <property type="match status" value="1"/>
</dbReference>
<proteinExistence type="predicted"/>
<organism evidence="1 2">
    <name type="scientific">Echeneis naucrates</name>
    <name type="common">Live sharksucker</name>
    <dbReference type="NCBI Taxonomy" id="173247"/>
    <lineage>
        <taxon>Eukaryota</taxon>
        <taxon>Metazoa</taxon>
        <taxon>Chordata</taxon>
        <taxon>Craniata</taxon>
        <taxon>Vertebrata</taxon>
        <taxon>Euteleostomi</taxon>
        <taxon>Actinopterygii</taxon>
        <taxon>Neopterygii</taxon>
        <taxon>Teleostei</taxon>
        <taxon>Neoteleostei</taxon>
        <taxon>Acanthomorphata</taxon>
        <taxon>Carangaria</taxon>
        <taxon>Carangiformes</taxon>
        <taxon>Echeneidae</taxon>
        <taxon>Echeneis</taxon>
    </lineage>
</organism>
<dbReference type="Ensembl" id="ENSENLT00000009132.1">
    <property type="protein sequence ID" value="ENSENLP00000008708.1"/>
    <property type="gene ID" value="ENSENLG00000004258.1"/>
</dbReference>
<dbReference type="AlphaFoldDB" id="A0A665TN03"/>
<dbReference type="GO" id="GO:0032588">
    <property type="term" value="C:trans-Golgi network membrane"/>
    <property type="evidence" value="ECO:0007669"/>
    <property type="project" value="InterPro"/>
</dbReference>
<reference evidence="1" key="3">
    <citation type="submission" date="2025-09" db="UniProtKB">
        <authorList>
            <consortium name="Ensembl"/>
        </authorList>
    </citation>
    <scope>IDENTIFICATION</scope>
</reference>
<keyword evidence="2" id="KW-1185">Reference proteome</keyword>
<evidence type="ECO:0000313" key="2">
    <source>
        <dbReference type="Proteomes" id="UP000472264"/>
    </source>
</evidence>
<dbReference type="PANTHER" id="PTHR16156:SF10">
    <property type="entry name" value="AFTIPHILIN-RELATED"/>
    <property type="match status" value="1"/>
</dbReference>
<dbReference type="GO" id="GO:0030121">
    <property type="term" value="C:AP-1 adaptor complex"/>
    <property type="evidence" value="ECO:0007669"/>
    <property type="project" value="TreeGrafter"/>
</dbReference>
<name>A0A665TN03_ECHNA</name>
<evidence type="ECO:0000313" key="1">
    <source>
        <dbReference type="Ensembl" id="ENSENLP00000008708.1"/>
    </source>
</evidence>
<dbReference type="InterPro" id="IPR046359">
    <property type="entry name" value="Aftin-like"/>
</dbReference>
<dbReference type="GO" id="GO:0030276">
    <property type="term" value="F:clathrin binding"/>
    <property type="evidence" value="ECO:0007669"/>
    <property type="project" value="InterPro"/>
</dbReference>
<accession>A0A665TN03</accession>
<dbReference type="InParanoid" id="A0A665TN03"/>
<dbReference type="OMA" id="PYASTDC"/>
<dbReference type="PANTHER" id="PTHR16156">
    <property type="entry name" value="AFTIPHILIN A-RELATED"/>
    <property type="match status" value="1"/>
</dbReference>
<sequence length="145" mass="15862">MEKKSRSSIPPNLLSPLVSTGCSALNLDYFGPEESRSSSSSCSNSPPPGQHVELKKKVDFMNCLSGVDRELYKLTISKWETSANSCHLEDTLNRLMSAAENTSTLIRNPKQDEELSGEADRVIAGLPNLSFMTAKILMFPSVLVP</sequence>